<keyword evidence="2" id="KW-1003">Cell membrane</keyword>
<sequence>MDGRVGALDRGLYALFSRHADSGRHERDRRRYRGASLGSSFDLYLARVYGLSWVTFVLAGVGTVALALVVPAEVLDGPAAFLQAGVPFLNRVDPPDVPRGVAAAALGLAAGALGKRGVVWAGGRYLAWVASARRSNIERTLPGAVRYLRTLAGGTDDHRTMLRKVAEQDAYGETAVALRSVLNRAALAGSLDAGLRMVARDTPSRDLLSPFLLKFREHAAQGEDALAGYLGLESRMLSHRQARSRQQATDFLELLAELFIVLLVLPALLVIIVTVMAVLAPGLSEPVGPPLGAVTVRTLIVVASVVFVLGVGAVTAWLIATLRPPDQAAPTYAPAATVRGVLAGARENPANAVLVCVPVGLLVVGGGLEAGYHPVNAALFGYVAVGLPVGAVAVRRARVDDAKDREIKDFVHAVAGHVSLGRPFSEAVARVAREVDAGALQADVDALAFNLSLVTAPEADVRAAALDRFVDRVGTPLAAQTMGLVTGALDVGSDAEEVFETLQTEVGRLYHERKALRSSMLVYVAVGWTTALLVVGIVVAVNGSVLDGFAQLSSVSDTTSGVALDPDAVDPERDQFLFYTVTQATMLACGWFAGMASRGRYEALLHSGALVAVTYVVFAGAGML</sequence>
<feature type="transmembrane region" description="Helical" evidence="6">
    <location>
        <begin position="254"/>
        <end position="279"/>
    </location>
</feature>
<name>A0ABD5UBY0_9EURY</name>
<dbReference type="AlphaFoldDB" id="A0ABD5UBY0"/>
<feature type="transmembrane region" description="Helical" evidence="6">
    <location>
        <begin position="48"/>
        <end position="70"/>
    </location>
</feature>
<organism evidence="8 9">
    <name type="scientific">Halomarina ordinaria</name>
    <dbReference type="NCBI Taxonomy" id="3033939"/>
    <lineage>
        <taxon>Archaea</taxon>
        <taxon>Methanobacteriati</taxon>
        <taxon>Methanobacteriota</taxon>
        <taxon>Stenosarchaea group</taxon>
        <taxon>Halobacteria</taxon>
        <taxon>Halobacteriales</taxon>
        <taxon>Natronomonadaceae</taxon>
        <taxon>Halomarina</taxon>
    </lineage>
</organism>
<keyword evidence="4 6" id="KW-1133">Transmembrane helix</keyword>
<feature type="transmembrane region" description="Helical" evidence="6">
    <location>
        <begin position="520"/>
        <end position="541"/>
    </location>
</feature>
<comment type="caution">
    <text evidence="8">The sequence shown here is derived from an EMBL/GenBank/DDBJ whole genome shotgun (WGS) entry which is preliminary data.</text>
</comment>
<dbReference type="InterPro" id="IPR018076">
    <property type="entry name" value="T2SS_GspF_dom"/>
</dbReference>
<feature type="transmembrane region" description="Helical" evidence="6">
    <location>
        <begin position="603"/>
        <end position="623"/>
    </location>
</feature>
<gene>
    <name evidence="8" type="ORF">ACFQHK_09555</name>
</gene>
<feature type="transmembrane region" description="Helical" evidence="6">
    <location>
        <begin position="349"/>
        <end position="368"/>
    </location>
</feature>
<evidence type="ECO:0000256" key="6">
    <source>
        <dbReference type="SAM" id="Phobius"/>
    </source>
</evidence>
<dbReference type="RefSeq" id="WP_368662169.1">
    <property type="nucleotide sequence ID" value="NZ_JARRAH010000001.1"/>
</dbReference>
<feature type="transmembrane region" description="Helical" evidence="6">
    <location>
        <begin position="374"/>
        <end position="394"/>
    </location>
</feature>
<evidence type="ECO:0000256" key="4">
    <source>
        <dbReference type="ARBA" id="ARBA00022989"/>
    </source>
</evidence>
<keyword evidence="9" id="KW-1185">Reference proteome</keyword>
<evidence type="ECO:0000313" key="8">
    <source>
        <dbReference type="EMBL" id="MFC6836757.1"/>
    </source>
</evidence>
<feature type="transmembrane region" description="Helical" evidence="6">
    <location>
        <begin position="576"/>
        <end position="596"/>
    </location>
</feature>
<dbReference type="Proteomes" id="UP001596406">
    <property type="component" value="Unassembled WGS sequence"/>
</dbReference>
<dbReference type="EMBL" id="JBHSXM010000001">
    <property type="protein sequence ID" value="MFC6836757.1"/>
    <property type="molecule type" value="Genomic_DNA"/>
</dbReference>
<feature type="transmembrane region" description="Helical" evidence="6">
    <location>
        <begin position="299"/>
        <end position="320"/>
    </location>
</feature>
<evidence type="ECO:0000256" key="3">
    <source>
        <dbReference type="ARBA" id="ARBA00022692"/>
    </source>
</evidence>
<keyword evidence="5 6" id="KW-0472">Membrane</keyword>
<dbReference type="Pfam" id="PF00482">
    <property type="entry name" value="T2SSF"/>
    <property type="match status" value="1"/>
</dbReference>
<evidence type="ECO:0000256" key="1">
    <source>
        <dbReference type="ARBA" id="ARBA00004651"/>
    </source>
</evidence>
<evidence type="ECO:0000256" key="5">
    <source>
        <dbReference type="ARBA" id="ARBA00023136"/>
    </source>
</evidence>
<evidence type="ECO:0000313" key="9">
    <source>
        <dbReference type="Proteomes" id="UP001596406"/>
    </source>
</evidence>
<evidence type="ECO:0000259" key="7">
    <source>
        <dbReference type="Pfam" id="PF00482"/>
    </source>
</evidence>
<reference evidence="8 9" key="1">
    <citation type="journal article" date="2019" name="Int. J. Syst. Evol. Microbiol.">
        <title>The Global Catalogue of Microorganisms (GCM) 10K type strain sequencing project: providing services to taxonomists for standard genome sequencing and annotation.</title>
        <authorList>
            <consortium name="The Broad Institute Genomics Platform"/>
            <consortium name="The Broad Institute Genome Sequencing Center for Infectious Disease"/>
            <person name="Wu L."/>
            <person name="Ma J."/>
        </authorList>
    </citation>
    <scope>NUCLEOTIDE SEQUENCE [LARGE SCALE GENOMIC DNA]</scope>
    <source>
        <strain evidence="8 9">PSRA2</strain>
    </source>
</reference>
<comment type="subcellular location">
    <subcellularLocation>
        <location evidence="1">Cell membrane</location>
        <topology evidence="1">Multi-pass membrane protein</topology>
    </subcellularLocation>
</comment>
<dbReference type="PANTHER" id="PTHR35402">
    <property type="entry name" value="INTEGRAL MEMBRANE PROTEIN-RELATED"/>
    <property type="match status" value="1"/>
</dbReference>
<protein>
    <submittedName>
        <fullName evidence="8">Type II secretion system F family protein</fullName>
    </submittedName>
</protein>
<proteinExistence type="predicted"/>
<accession>A0ABD5UBY0</accession>
<feature type="domain" description="Type II secretion system protein GspF" evidence="7">
    <location>
        <begin position="161"/>
        <end position="273"/>
    </location>
</feature>
<dbReference type="GO" id="GO:0005886">
    <property type="term" value="C:plasma membrane"/>
    <property type="evidence" value="ECO:0007669"/>
    <property type="project" value="UniProtKB-SubCell"/>
</dbReference>
<evidence type="ECO:0000256" key="2">
    <source>
        <dbReference type="ARBA" id="ARBA00022475"/>
    </source>
</evidence>
<dbReference type="InterPro" id="IPR056569">
    <property type="entry name" value="ArlJ-like"/>
</dbReference>
<keyword evidence="3 6" id="KW-0812">Transmembrane</keyword>